<dbReference type="Proteomes" id="UP000034877">
    <property type="component" value="Unassembled WGS sequence"/>
</dbReference>
<protein>
    <submittedName>
        <fullName evidence="3">Teichoic acid biosynthesis protein, N-acetylglucosaminyldiphosphoundecaprenol</fullName>
        <ecNumber evidence="3">2.4.1.187</ecNumber>
    </submittedName>
</protein>
<evidence type="ECO:0000256" key="2">
    <source>
        <dbReference type="ARBA" id="ARBA00022679"/>
    </source>
</evidence>
<name>A0A0G1UAL1_9BACT</name>
<dbReference type="PANTHER" id="PTHR34136:SF1">
    <property type="entry name" value="UDP-N-ACETYL-D-MANNOSAMINURONIC ACID TRANSFERASE"/>
    <property type="match status" value="1"/>
</dbReference>
<comment type="caution">
    <text evidence="3">The sequence shown here is derived from an EMBL/GenBank/DDBJ whole genome shotgun (WGS) entry which is preliminary data.</text>
</comment>
<reference evidence="3 4" key="1">
    <citation type="journal article" date="2015" name="Nature">
        <title>rRNA introns, odd ribosomes, and small enigmatic genomes across a large radiation of phyla.</title>
        <authorList>
            <person name="Brown C.T."/>
            <person name="Hug L.A."/>
            <person name="Thomas B.C."/>
            <person name="Sharon I."/>
            <person name="Castelle C.J."/>
            <person name="Singh A."/>
            <person name="Wilkins M.J."/>
            <person name="Williams K.H."/>
            <person name="Banfield J.F."/>
        </authorList>
    </citation>
    <scope>NUCLEOTIDE SEQUENCE [LARGE SCALE GENOMIC DNA]</scope>
</reference>
<dbReference type="EC" id="2.4.1.187" evidence="3"/>
<evidence type="ECO:0000313" key="4">
    <source>
        <dbReference type="Proteomes" id="UP000034877"/>
    </source>
</evidence>
<evidence type="ECO:0000256" key="1">
    <source>
        <dbReference type="ARBA" id="ARBA00022676"/>
    </source>
</evidence>
<keyword evidence="2 3" id="KW-0808">Transferase</keyword>
<dbReference type="GO" id="GO:0047244">
    <property type="term" value="F:N-acetylglucosaminyldiphosphoundecaprenol N-acetyl-beta-D-mannosaminyltransferase activity"/>
    <property type="evidence" value="ECO:0007669"/>
    <property type="project" value="UniProtKB-EC"/>
</dbReference>
<proteinExistence type="predicted"/>
<dbReference type="Pfam" id="PF03808">
    <property type="entry name" value="Glyco_tran_WecG"/>
    <property type="match status" value="1"/>
</dbReference>
<dbReference type="PANTHER" id="PTHR34136">
    <property type="match status" value="1"/>
</dbReference>
<dbReference type="AlphaFoldDB" id="A0A0G1UAL1"/>
<organism evidence="3 4">
    <name type="scientific">Candidatus Amesbacteria bacterium GW2011_GWC1_48_10</name>
    <dbReference type="NCBI Taxonomy" id="1618365"/>
    <lineage>
        <taxon>Bacteria</taxon>
        <taxon>Candidatus Amesiibacteriota</taxon>
    </lineage>
</organism>
<gene>
    <name evidence="3" type="ORF">UY22_C0045G0003</name>
</gene>
<accession>A0A0G1UAL1</accession>
<keyword evidence="1 3" id="KW-0328">Glycosyltransferase</keyword>
<sequence>MKREEKVSEADKNVTALKTVNILGVGVVSSNKEQVINILSREINKRDLTRPFFVVTVNPEFVMEAQRDGEFKRILNKADLALPDGVGLKLASREMTEIIPGRKVVEELLNKKIKVFYLGGEYGVAKVMAQKFGGEWDEGENNIKAGDKETQRIVSKINKYQPDLLLVAYGAPWQEKWIWRHREEIKAKVVIGVGGTFDSMAGRVKLPPKWVEKMGWEWLWRLKQEPWRWRRQLNLIKFVWRVLVK</sequence>
<dbReference type="NCBIfam" id="TIGR00696">
    <property type="entry name" value="wecG_tagA_cpsF"/>
    <property type="match status" value="1"/>
</dbReference>
<dbReference type="EMBL" id="LCPE01000045">
    <property type="protein sequence ID" value="KKU91216.1"/>
    <property type="molecule type" value="Genomic_DNA"/>
</dbReference>
<evidence type="ECO:0000313" key="3">
    <source>
        <dbReference type="EMBL" id="KKU91216.1"/>
    </source>
</evidence>
<dbReference type="InterPro" id="IPR004629">
    <property type="entry name" value="WecG_TagA_CpsF"/>
</dbReference>
<dbReference type="CDD" id="cd06533">
    <property type="entry name" value="Glyco_transf_WecG_TagA"/>
    <property type="match status" value="1"/>
</dbReference>